<evidence type="ECO:0000313" key="2">
    <source>
        <dbReference type="EMBL" id="KJV55099.1"/>
    </source>
</evidence>
<organism evidence="2 3">
    <name type="scientific">Orientia chuto str. Dubai</name>
    <dbReference type="NCBI Taxonomy" id="1359168"/>
    <lineage>
        <taxon>Bacteria</taxon>
        <taxon>Pseudomonadati</taxon>
        <taxon>Pseudomonadota</taxon>
        <taxon>Alphaproteobacteria</taxon>
        <taxon>Rickettsiales</taxon>
        <taxon>Rickettsiaceae</taxon>
        <taxon>Rickettsieae</taxon>
        <taxon>Orientia</taxon>
    </lineage>
</organism>
<protein>
    <submittedName>
        <fullName evidence="2">Uncharacterized protein</fullName>
    </submittedName>
</protein>
<dbReference type="EMBL" id="LANP01000028">
    <property type="protein sequence ID" value="KJV55099.1"/>
    <property type="molecule type" value="Genomic_DNA"/>
</dbReference>
<gene>
    <name evidence="2" type="ORF">OCHUTO_0978</name>
</gene>
<keyword evidence="3" id="KW-1185">Reference proteome</keyword>
<dbReference type="Proteomes" id="UP000033616">
    <property type="component" value="Unassembled WGS sequence"/>
</dbReference>
<name>A0A0F3MKJ5_9RICK</name>
<evidence type="ECO:0000313" key="3">
    <source>
        <dbReference type="Proteomes" id="UP000033616"/>
    </source>
</evidence>
<reference evidence="2 3" key="1">
    <citation type="submission" date="2015-02" db="EMBL/GenBank/DDBJ databases">
        <title>Genome Sequencing of Rickettsiales.</title>
        <authorList>
            <person name="Daugherty S.C."/>
            <person name="Su Q."/>
            <person name="Abolude K."/>
            <person name="Beier-Sexton M."/>
            <person name="Carlyon J.A."/>
            <person name="Carter R."/>
            <person name="Day N.P."/>
            <person name="Dumler S.J."/>
            <person name="Dyachenko V."/>
            <person name="Godinez A."/>
            <person name="Kurtti T.J."/>
            <person name="Lichay M."/>
            <person name="Mullins K.E."/>
            <person name="Ott S."/>
            <person name="Pappas-Brown V."/>
            <person name="Paris D.H."/>
            <person name="Patel P."/>
            <person name="Richards A.L."/>
            <person name="Sadzewicz L."/>
            <person name="Sears K."/>
            <person name="Seidman D."/>
            <person name="Sengamalay N."/>
            <person name="Stenos J."/>
            <person name="Tallon L.J."/>
            <person name="Vincent G."/>
            <person name="Fraser C.M."/>
            <person name="Munderloh U."/>
            <person name="Dunning-Hotopp J.C."/>
        </authorList>
    </citation>
    <scope>NUCLEOTIDE SEQUENCE [LARGE SCALE GENOMIC DNA]</scope>
    <source>
        <strain evidence="2 3">Fuller</strain>
    </source>
</reference>
<sequence length="30" mass="3366">MKTEQAKNNLAIDNMPTPETNTAHKVVIKK</sequence>
<feature type="region of interest" description="Disordered" evidence="1">
    <location>
        <begin position="1"/>
        <end position="30"/>
    </location>
</feature>
<dbReference type="AlphaFoldDB" id="A0A0F3MKJ5"/>
<evidence type="ECO:0000256" key="1">
    <source>
        <dbReference type="SAM" id="MobiDB-lite"/>
    </source>
</evidence>
<accession>A0A0F3MKJ5</accession>
<comment type="caution">
    <text evidence="2">The sequence shown here is derived from an EMBL/GenBank/DDBJ whole genome shotgun (WGS) entry which is preliminary data.</text>
</comment>
<proteinExistence type="predicted"/>
<dbReference type="PATRIC" id="fig|1359168.3.peg.698"/>